<dbReference type="SUPFAM" id="SSF53623">
    <property type="entry name" value="MurD-like peptide ligases, catalytic domain"/>
    <property type="match status" value="1"/>
</dbReference>
<dbReference type="FunFam" id="3.40.1190.10:FF:000011">
    <property type="entry name" value="Folylpolyglutamate synthase/dihydrofolate synthase"/>
    <property type="match status" value="1"/>
</dbReference>
<gene>
    <name evidence="14" type="ORF">SAMN02745120_1771</name>
</gene>
<evidence type="ECO:0000256" key="2">
    <source>
        <dbReference type="ARBA" id="ARBA00008276"/>
    </source>
</evidence>
<dbReference type="SUPFAM" id="SSF53244">
    <property type="entry name" value="MurD-like peptide ligases, peptide-binding domain"/>
    <property type="match status" value="1"/>
</dbReference>
<reference evidence="15" key="1">
    <citation type="submission" date="2017-02" db="EMBL/GenBank/DDBJ databases">
        <authorList>
            <person name="Varghese N."/>
            <person name="Submissions S."/>
        </authorList>
    </citation>
    <scope>NUCLEOTIDE SEQUENCE [LARGE SCALE GENOMIC DNA]</scope>
    <source>
        <strain evidence="15">ATCC 35199</strain>
    </source>
</reference>
<dbReference type="InterPro" id="IPR004101">
    <property type="entry name" value="Mur_ligase_C"/>
</dbReference>
<keyword evidence="5" id="KW-0479">Metal-binding</keyword>
<dbReference type="RefSeq" id="WP_079589600.1">
    <property type="nucleotide sequence ID" value="NZ_FUYN01000003.1"/>
</dbReference>
<dbReference type="Proteomes" id="UP000243406">
    <property type="component" value="Unassembled WGS sequence"/>
</dbReference>
<dbReference type="Gene3D" id="3.40.1190.10">
    <property type="entry name" value="Mur-like, catalytic domain"/>
    <property type="match status" value="1"/>
</dbReference>
<evidence type="ECO:0000256" key="1">
    <source>
        <dbReference type="ARBA" id="ARBA00001946"/>
    </source>
</evidence>
<evidence type="ECO:0000256" key="5">
    <source>
        <dbReference type="ARBA" id="ARBA00022723"/>
    </source>
</evidence>
<dbReference type="GO" id="GO:0005737">
    <property type="term" value="C:cytoplasm"/>
    <property type="evidence" value="ECO:0007669"/>
    <property type="project" value="TreeGrafter"/>
</dbReference>
<dbReference type="InterPro" id="IPR001645">
    <property type="entry name" value="Folylpolyglutamate_synth"/>
</dbReference>
<evidence type="ECO:0000259" key="13">
    <source>
        <dbReference type="Pfam" id="PF08245"/>
    </source>
</evidence>
<keyword evidence="8" id="KW-0460">Magnesium</keyword>
<comment type="similarity">
    <text evidence="2 11">Belongs to the folylpolyglutamate synthase family.</text>
</comment>
<evidence type="ECO:0000256" key="11">
    <source>
        <dbReference type="PIRNR" id="PIRNR001563"/>
    </source>
</evidence>
<feature type="domain" description="Mur ligase central" evidence="13">
    <location>
        <begin position="44"/>
        <end position="270"/>
    </location>
</feature>
<dbReference type="InterPro" id="IPR013221">
    <property type="entry name" value="Mur_ligase_cen"/>
</dbReference>
<dbReference type="PIRSF" id="PIRSF001563">
    <property type="entry name" value="Folylpolyglu_synth"/>
    <property type="match status" value="1"/>
</dbReference>
<dbReference type="GO" id="GO:0046872">
    <property type="term" value="F:metal ion binding"/>
    <property type="evidence" value="ECO:0007669"/>
    <property type="project" value="UniProtKB-KW"/>
</dbReference>
<dbReference type="GO" id="GO:0004326">
    <property type="term" value="F:tetrahydrofolylpolyglutamate synthase activity"/>
    <property type="evidence" value="ECO:0007669"/>
    <property type="project" value="UniProtKB-EC"/>
</dbReference>
<dbReference type="OrthoDB" id="9809356at2"/>
<accession>A0A1T5BPR3</accession>
<dbReference type="AlphaFoldDB" id="A0A1T5BPR3"/>
<evidence type="ECO:0000256" key="3">
    <source>
        <dbReference type="ARBA" id="ARBA00013025"/>
    </source>
</evidence>
<comment type="catalytic activity">
    <reaction evidence="10">
        <text>(6S)-5,6,7,8-tetrahydrofolyl-(gamma-L-Glu)(n) + L-glutamate + ATP = (6S)-5,6,7,8-tetrahydrofolyl-(gamma-L-Glu)(n+1) + ADP + phosphate + H(+)</text>
        <dbReference type="Rhea" id="RHEA:10580"/>
        <dbReference type="Rhea" id="RHEA-COMP:14738"/>
        <dbReference type="Rhea" id="RHEA-COMP:14740"/>
        <dbReference type="ChEBI" id="CHEBI:15378"/>
        <dbReference type="ChEBI" id="CHEBI:29985"/>
        <dbReference type="ChEBI" id="CHEBI:30616"/>
        <dbReference type="ChEBI" id="CHEBI:43474"/>
        <dbReference type="ChEBI" id="CHEBI:141005"/>
        <dbReference type="ChEBI" id="CHEBI:456216"/>
        <dbReference type="EC" id="6.3.2.17"/>
    </reaction>
</comment>
<dbReference type="EC" id="6.3.2.17" evidence="3"/>
<proteinExistence type="inferred from homology"/>
<evidence type="ECO:0000256" key="4">
    <source>
        <dbReference type="ARBA" id="ARBA00022598"/>
    </source>
</evidence>
<dbReference type="PANTHER" id="PTHR11136">
    <property type="entry name" value="FOLYLPOLYGLUTAMATE SYNTHASE-RELATED"/>
    <property type="match status" value="1"/>
</dbReference>
<feature type="domain" description="Mur ligase C-terminal" evidence="12">
    <location>
        <begin position="298"/>
        <end position="417"/>
    </location>
</feature>
<dbReference type="Pfam" id="PF08245">
    <property type="entry name" value="Mur_ligase_M"/>
    <property type="match status" value="1"/>
</dbReference>
<name>A0A1T5BPR3_9FIRM</name>
<keyword evidence="4 11" id="KW-0436">Ligase</keyword>
<keyword evidence="6 11" id="KW-0547">Nucleotide-binding</keyword>
<dbReference type="GO" id="GO:0008841">
    <property type="term" value="F:dihydrofolate synthase activity"/>
    <property type="evidence" value="ECO:0007669"/>
    <property type="project" value="TreeGrafter"/>
</dbReference>
<evidence type="ECO:0000256" key="8">
    <source>
        <dbReference type="ARBA" id="ARBA00022842"/>
    </source>
</evidence>
<organism evidence="14 15">
    <name type="scientific">Acetoanaerobium noterae</name>
    <dbReference type="NCBI Taxonomy" id="745369"/>
    <lineage>
        <taxon>Bacteria</taxon>
        <taxon>Bacillati</taxon>
        <taxon>Bacillota</taxon>
        <taxon>Clostridia</taxon>
        <taxon>Peptostreptococcales</taxon>
        <taxon>Filifactoraceae</taxon>
        <taxon>Acetoanaerobium</taxon>
    </lineage>
</organism>
<keyword evidence="15" id="KW-1185">Reference proteome</keyword>
<dbReference type="EMBL" id="FUYN01000003">
    <property type="protein sequence ID" value="SKB49099.1"/>
    <property type="molecule type" value="Genomic_DNA"/>
</dbReference>
<dbReference type="InterPro" id="IPR036615">
    <property type="entry name" value="Mur_ligase_C_dom_sf"/>
</dbReference>
<keyword evidence="7 11" id="KW-0067">ATP-binding</keyword>
<evidence type="ECO:0000256" key="6">
    <source>
        <dbReference type="ARBA" id="ARBA00022741"/>
    </source>
</evidence>
<dbReference type="PANTHER" id="PTHR11136:SF0">
    <property type="entry name" value="DIHYDROFOLATE SYNTHETASE-RELATED"/>
    <property type="match status" value="1"/>
</dbReference>
<dbReference type="GO" id="GO:0005524">
    <property type="term" value="F:ATP binding"/>
    <property type="evidence" value="ECO:0007669"/>
    <property type="project" value="UniProtKB-KW"/>
</dbReference>
<protein>
    <recommendedName>
        <fullName evidence="3">tetrahydrofolate synthase</fullName>
        <ecNumber evidence="3">6.3.2.17</ecNumber>
    </recommendedName>
    <alternativeName>
        <fullName evidence="9">Tetrahydrofolylpolyglutamate synthase</fullName>
    </alternativeName>
</protein>
<dbReference type="InterPro" id="IPR018109">
    <property type="entry name" value="Folylpolyglutamate_synth_CS"/>
</dbReference>
<dbReference type="PROSITE" id="PS01011">
    <property type="entry name" value="FOLYLPOLYGLU_SYNT_1"/>
    <property type="match status" value="1"/>
</dbReference>
<dbReference type="InterPro" id="IPR036565">
    <property type="entry name" value="Mur-like_cat_sf"/>
</dbReference>
<evidence type="ECO:0000259" key="12">
    <source>
        <dbReference type="Pfam" id="PF02875"/>
    </source>
</evidence>
<evidence type="ECO:0000313" key="14">
    <source>
        <dbReference type="EMBL" id="SKB49099.1"/>
    </source>
</evidence>
<dbReference type="Gene3D" id="3.90.190.20">
    <property type="entry name" value="Mur ligase, C-terminal domain"/>
    <property type="match status" value="1"/>
</dbReference>
<evidence type="ECO:0000256" key="9">
    <source>
        <dbReference type="ARBA" id="ARBA00030592"/>
    </source>
</evidence>
<dbReference type="Pfam" id="PF02875">
    <property type="entry name" value="Mur_ligase_C"/>
    <property type="match status" value="1"/>
</dbReference>
<dbReference type="NCBIfam" id="TIGR01499">
    <property type="entry name" value="folC"/>
    <property type="match status" value="1"/>
</dbReference>
<comment type="cofactor">
    <cofactor evidence="1">
        <name>Mg(2+)</name>
        <dbReference type="ChEBI" id="CHEBI:18420"/>
    </cofactor>
</comment>
<evidence type="ECO:0000256" key="10">
    <source>
        <dbReference type="ARBA" id="ARBA00047493"/>
    </source>
</evidence>
<dbReference type="PROSITE" id="PS01012">
    <property type="entry name" value="FOLYLPOLYGLU_SYNT_2"/>
    <property type="match status" value="1"/>
</dbReference>
<sequence>MNYEQALSYISSTYSLGIKKGTENISYLLNLLDNPQNKVKVIHVAGTNGKGSTCSFISSVLTKAGYKVGLYTSPFLEVFNERMRINGNNIEDQRLADLVEIVKEKIEIMVADGMPHPTEFEVTTAVGFLYFALENVDYLVLEVGLGGRYDATNVIDNPILTIITSLSIDHVDQLGDSLAGIAFEKAGIIKNSVPLVLYPQKEEASAVIYDQAKLKNAPVYQVESSNVSISEKSLYGQKMTMNISGESFEDLAISLIGDHQSKNALTAVTALKVLRDNKLAEFTNEHLRQGLSETKWAGRLELLVKEPITIIDGAHNEDGAEVLAQAIRKYLSDYKVTLVFGMLRDKDINKVLGILLPVVDKVITAMPNSDRAMTAEDLAQKVKAFEKPVEVSKNIKDAVEKASMISGEKEAIVYAGSLYMIGEVRTLINKMNDSL</sequence>
<evidence type="ECO:0000313" key="15">
    <source>
        <dbReference type="Proteomes" id="UP000243406"/>
    </source>
</evidence>
<evidence type="ECO:0000256" key="7">
    <source>
        <dbReference type="ARBA" id="ARBA00022840"/>
    </source>
</evidence>